<dbReference type="RefSeq" id="WP_129221307.1">
    <property type="nucleotide sequence ID" value="NZ_QYBC01000021.1"/>
</dbReference>
<dbReference type="InterPro" id="IPR020053">
    <property type="entry name" value="Ribosome-bd_factorA_CS"/>
</dbReference>
<dbReference type="Gene3D" id="3.30.300.20">
    <property type="match status" value="1"/>
</dbReference>
<protein>
    <recommendedName>
        <fullName evidence="2">Ribosome-binding factor A</fullName>
    </recommendedName>
</protein>
<dbReference type="PANTHER" id="PTHR33515">
    <property type="entry name" value="RIBOSOME-BINDING FACTOR A, CHLOROPLASTIC-RELATED"/>
    <property type="match status" value="1"/>
</dbReference>
<dbReference type="PANTHER" id="PTHR33515:SF1">
    <property type="entry name" value="RIBOSOME-BINDING FACTOR A, CHLOROPLASTIC-RELATED"/>
    <property type="match status" value="1"/>
</dbReference>
<reference evidence="3 4" key="1">
    <citation type="submission" date="2018-09" db="EMBL/GenBank/DDBJ databases">
        <authorList>
            <person name="Grouzdev D.S."/>
            <person name="Krutkina M.S."/>
        </authorList>
    </citation>
    <scope>NUCLEOTIDE SEQUENCE [LARGE SCALE GENOMIC DNA]</scope>
    <source>
        <strain evidence="3 4">RmlP001</strain>
    </source>
</reference>
<evidence type="ECO:0000256" key="1">
    <source>
        <dbReference type="ARBA" id="ARBA00022517"/>
    </source>
</evidence>
<keyword evidence="2" id="KW-0963">Cytoplasm</keyword>
<dbReference type="GO" id="GO:0030490">
    <property type="term" value="P:maturation of SSU-rRNA"/>
    <property type="evidence" value="ECO:0007669"/>
    <property type="project" value="UniProtKB-UniRule"/>
</dbReference>
<dbReference type="Proteomes" id="UP000289411">
    <property type="component" value="Unassembled WGS sequence"/>
</dbReference>
<evidence type="ECO:0000313" key="4">
    <source>
        <dbReference type="Proteomes" id="UP000289411"/>
    </source>
</evidence>
<comment type="function">
    <text evidence="2">One of several proteins that assist in the late maturation steps of the functional core of the 30S ribosomal subunit. Associates with free 30S ribosomal subunits (but not with 30S subunits that are part of 70S ribosomes or polysomes). Required for efficient processing of 16S rRNA. May interact with the 5'-terminal helix region of 16S rRNA.</text>
</comment>
<dbReference type="OrthoDB" id="9805051at2"/>
<dbReference type="NCBIfam" id="NF001802">
    <property type="entry name" value="PRK00521.2-5"/>
    <property type="match status" value="1"/>
</dbReference>
<dbReference type="PROSITE" id="PS01319">
    <property type="entry name" value="RBFA"/>
    <property type="match status" value="1"/>
</dbReference>
<dbReference type="GO" id="GO:0043024">
    <property type="term" value="F:ribosomal small subunit binding"/>
    <property type="evidence" value="ECO:0007669"/>
    <property type="project" value="TreeGrafter"/>
</dbReference>
<dbReference type="InterPro" id="IPR023799">
    <property type="entry name" value="RbfA_dom_sf"/>
</dbReference>
<evidence type="ECO:0000256" key="2">
    <source>
        <dbReference type="HAMAP-Rule" id="MF_00003"/>
    </source>
</evidence>
<accession>A0A4Q2R6R4</accession>
<dbReference type="SUPFAM" id="SSF89919">
    <property type="entry name" value="Ribosome-binding factor A, RbfA"/>
    <property type="match status" value="1"/>
</dbReference>
<dbReference type="InterPro" id="IPR015946">
    <property type="entry name" value="KH_dom-like_a/b"/>
</dbReference>
<dbReference type="EMBL" id="QYBC01000021">
    <property type="protein sequence ID" value="RYB02296.1"/>
    <property type="molecule type" value="Genomic_DNA"/>
</dbReference>
<keyword evidence="4" id="KW-1185">Reference proteome</keyword>
<dbReference type="InterPro" id="IPR000238">
    <property type="entry name" value="RbfA"/>
</dbReference>
<dbReference type="AlphaFoldDB" id="A0A4Q2R6R4"/>
<comment type="subcellular location">
    <subcellularLocation>
        <location evidence="2">Cytoplasm</location>
    </subcellularLocation>
</comment>
<sequence>MSRAHHSGAQPSQRMLRVGELVRHVVAEMLSRGAMPDPVLEKHVITVPEVRMSPDLKLANVYVMPLGGGDVKAVIEALDKQKKFLRTELAHKVNLKFAPDLKFRVDESFEKSARIDALLASPVVQRDLQGDDESQD</sequence>
<dbReference type="Pfam" id="PF02033">
    <property type="entry name" value="RBFA"/>
    <property type="match status" value="1"/>
</dbReference>
<comment type="similarity">
    <text evidence="2">Belongs to the RbfA family.</text>
</comment>
<reference evidence="3 4" key="2">
    <citation type="submission" date="2019-02" db="EMBL/GenBank/DDBJ databases">
        <title>'Lichenibacterium ramalinii' gen. nov. sp. nov., 'Lichenibacterium minor' gen. nov. sp. nov.</title>
        <authorList>
            <person name="Pankratov T."/>
        </authorList>
    </citation>
    <scope>NUCLEOTIDE SEQUENCE [LARGE SCALE GENOMIC DNA]</scope>
    <source>
        <strain evidence="3 4">RmlP001</strain>
    </source>
</reference>
<comment type="caution">
    <text evidence="3">The sequence shown here is derived from an EMBL/GenBank/DDBJ whole genome shotgun (WGS) entry which is preliminary data.</text>
</comment>
<gene>
    <name evidence="2 3" type="primary">rbfA</name>
    <name evidence="3" type="ORF">D3272_21695</name>
</gene>
<proteinExistence type="inferred from homology"/>
<name>A0A4Q2R6R4_9HYPH</name>
<evidence type="ECO:0000313" key="3">
    <source>
        <dbReference type="EMBL" id="RYB02296.1"/>
    </source>
</evidence>
<dbReference type="NCBIfam" id="TIGR00082">
    <property type="entry name" value="rbfA"/>
    <property type="match status" value="1"/>
</dbReference>
<comment type="subunit">
    <text evidence="2">Monomer. Binds 30S ribosomal subunits, but not 50S ribosomal subunits or 70S ribosomes.</text>
</comment>
<dbReference type="GO" id="GO:0005829">
    <property type="term" value="C:cytosol"/>
    <property type="evidence" value="ECO:0007669"/>
    <property type="project" value="TreeGrafter"/>
</dbReference>
<organism evidence="3 4">
    <name type="scientific">Lichenibacterium ramalinae</name>
    <dbReference type="NCBI Taxonomy" id="2316527"/>
    <lineage>
        <taxon>Bacteria</taxon>
        <taxon>Pseudomonadati</taxon>
        <taxon>Pseudomonadota</taxon>
        <taxon>Alphaproteobacteria</taxon>
        <taxon>Hyphomicrobiales</taxon>
        <taxon>Lichenihabitantaceae</taxon>
        <taxon>Lichenibacterium</taxon>
    </lineage>
</organism>
<dbReference type="HAMAP" id="MF_00003">
    <property type="entry name" value="RbfA"/>
    <property type="match status" value="1"/>
</dbReference>
<keyword evidence="1 2" id="KW-0690">Ribosome biogenesis</keyword>